<evidence type="ECO:0000313" key="5">
    <source>
        <dbReference type="EMBL" id="WVZ88019.1"/>
    </source>
</evidence>
<evidence type="ECO:0000256" key="2">
    <source>
        <dbReference type="ARBA" id="ARBA00023125"/>
    </source>
</evidence>
<dbReference type="GO" id="GO:0004803">
    <property type="term" value="F:transposase activity"/>
    <property type="evidence" value="ECO:0007669"/>
    <property type="project" value="InterPro"/>
</dbReference>
<keyword evidence="1" id="KW-0815">Transposition</keyword>
<dbReference type="GO" id="GO:0003677">
    <property type="term" value="F:DNA binding"/>
    <property type="evidence" value="ECO:0007669"/>
    <property type="project" value="UniProtKB-KW"/>
</dbReference>
<dbReference type="AlphaFoldDB" id="A0AAQ3U9B2"/>
<reference evidence="5 6" key="1">
    <citation type="submission" date="2024-02" db="EMBL/GenBank/DDBJ databases">
        <title>High-quality chromosome-scale genome assembly of Pensacola bahiagrass (Paspalum notatum Flugge var. saurae).</title>
        <authorList>
            <person name="Vega J.M."/>
            <person name="Podio M."/>
            <person name="Orjuela J."/>
            <person name="Siena L.A."/>
            <person name="Pessino S.C."/>
            <person name="Combes M.C."/>
            <person name="Mariac C."/>
            <person name="Albertini E."/>
            <person name="Pupilli F."/>
            <person name="Ortiz J.P.A."/>
            <person name="Leblanc O."/>
        </authorList>
    </citation>
    <scope>NUCLEOTIDE SEQUENCE [LARGE SCALE GENOMIC DNA]</scope>
    <source>
        <strain evidence="5">R1</strain>
        <tissue evidence="5">Leaf</tissue>
    </source>
</reference>
<dbReference type="Pfam" id="PF10551">
    <property type="entry name" value="MULE"/>
    <property type="match status" value="1"/>
</dbReference>
<protein>
    <recommendedName>
        <fullName evidence="4">MULE transposase domain-containing protein</fullName>
    </recommendedName>
</protein>
<gene>
    <name evidence="5" type="ORF">U9M48_034581</name>
</gene>
<evidence type="ECO:0000256" key="1">
    <source>
        <dbReference type="ARBA" id="ARBA00022578"/>
    </source>
</evidence>
<dbReference type="PROSITE" id="PS01007">
    <property type="entry name" value="TRANSPOSASE_MUTATOR"/>
    <property type="match status" value="1"/>
</dbReference>
<dbReference type="GO" id="GO:0006313">
    <property type="term" value="P:DNA transposition"/>
    <property type="evidence" value="ECO:0007669"/>
    <property type="project" value="InterPro"/>
</dbReference>
<feature type="domain" description="MULE transposase" evidence="4">
    <location>
        <begin position="332"/>
        <end position="424"/>
    </location>
</feature>
<name>A0AAQ3U9B2_PASNO</name>
<dbReference type="PANTHER" id="PTHR31973">
    <property type="entry name" value="POLYPROTEIN, PUTATIVE-RELATED"/>
    <property type="match status" value="1"/>
</dbReference>
<dbReference type="InterPro" id="IPR018289">
    <property type="entry name" value="MULE_transposase_dom"/>
</dbReference>
<proteinExistence type="predicted"/>
<accession>A0AAQ3U9B2</accession>
<keyword evidence="6" id="KW-1185">Reference proteome</keyword>
<organism evidence="5 6">
    <name type="scientific">Paspalum notatum var. saurae</name>
    <dbReference type="NCBI Taxonomy" id="547442"/>
    <lineage>
        <taxon>Eukaryota</taxon>
        <taxon>Viridiplantae</taxon>
        <taxon>Streptophyta</taxon>
        <taxon>Embryophyta</taxon>
        <taxon>Tracheophyta</taxon>
        <taxon>Spermatophyta</taxon>
        <taxon>Magnoliopsida</taxon>
        <taxon>Liliopsida</taxon>
        <taxon>Poales</taxon>
        <taxon>Poaceae</taxon>
        <taxon>PACMAD clade</taxon>
        <taxon>Panicoideae</taxon>
        <taxon>Andropogonodae</taxon>
        <taxon>Paspaleae</taxon>
        <taxon>Paspalinae</taxon>
        <taxon>Paspalum</taxon>
    </lineage>
</organism>
<sequence>MYAVVPPSLLERRHATPSLLSRSLLSSAHPNSPDLPRLVLVGGRQAQAVRSKKSTPTWIVNGLISRGMLDSEPELRLVIHEACPEQEEAVEAIDWDTLQILDSQDEEDRLEIIDDDQMDALLGLREEDENAEKARFLGQGDKESNQGNVEDDTLGAAIPVSDEIPEERVVVHDPDKPCMDLGTVYPDWQPDGRTIMVTVLVGEHSSTSKCQKEDQNTYMCLGCFKGCPGTNKEEGNGTKELRNFLQDKYKCEIHYDMAWKGRQKAMKELYGYWEQSFQMLYNWRAEVLKRSPDSVIEIDVKEVDGKVYFHSFFRALRPCIDGFKEGCRPYLSIDSSALNGRWNEHIASAAAIDGHNSIYPIAFGFKDGETEENWTWFMTQLKNGLGEMPVLAVCTDACKGLEKSVKAVFPHAEQRECFRHLMHNFMKRYGGDVFSKMYTAARIYRKRVFGYFFNQVVEASNDAKVWLDKHHKLKWMRCELNPDIKCDYMAEVVGGFGPSSSQGRLCCHSRRGPCCLSRGTCLLWDRRFAPKKLDPQNAKNHQS</sequence>
<dbReference type="PANTHER" id="PTHR31973:SF195">
    <property type="entry name" value="MUDR FAMILY TRANSPOSASE"/>
    <property type="match status" value="1"/>
</dbReference>
<evidence type="ECO:0000313" key="6">
    <source>
        <dbReference type="Proteomes" id="UP001341281"/>
    </source>
</evidence>
<dbReference type="EMBL" id="CP144752">
    <property type="protein sequence ID" value="WVZ88019.1"/>
    <property type="molecule type" value="Genomic_DNA"/>
</dbReference>
<evidence type="ECO:0000256" key="3">
    <source>
        <dbReference type="ARBA" id="ARBA00023172"/>
    </source>
</evidence>
<evidence type="ECO:0000259" key="4">
    <source>
        <dbReference type="Pfam" id="PF10551"/>
    </source>
</evidence>
<keyword evidence="2" id="KW-0238">DNA-binding</keyword>
<dbReference type="InterPro" id="IPR001207">
    <property type="entry name" value="Transposase_mutator"/>
</dbReference>
<keyword evidence="3" id="KW-0233">DNA recombination</keyword>
<dbReference type="Proteomes" id="UP001341281">
    <property type="component" value="Chromosome 08"/>
</dbReference>